<dbReference type="Gene3D" id="1.10.260.40">
    <property type="entry name" value="lambda repressor-like DNA-binding domains"/>
    <property type="match status" value="1"/>
</dbReference>
<protein>
    <submittedName>
        <fullName evidence="2">Transcriptional regulator with XRE-family HTH domain</fullName>
    </submittedName>
</protein>
<dbReference type="InterPro" id="IPR001387">
    <property type="entry name" value="Cro/C1-type_HTH"/>
</dbReference>
<dbReference type="GO" id="GO:0003677">
    <property type="term" value="F:DNA binding"/>
    <property type="evidence" value="ECO:0007669"/>
    <property type="project" value="InterPro"/>
</dbReference>
<gene>
    <name evidence="2" type="ORF">F4695_003444</name>
</gene>
<dbReference type="RefSeq" id="WP_062459760.1">
    <property type="nucleotide sequence ID" value="NZ_JACHBU010000007.1"/>
</dbReference>
<evidence type="ECO:0000313" key="3">
    <source>
        <dbReference type="Proteomes" id="UP000585437"/>
    </source>
</evidence>
<reference evidence="2 3" key="1">
    <citation type="submission" date="2020-08" db="EMBL/GenBank/DDBJ databases">
        <title>The Agave Microbiome: Exploring the role of microbial communities in plant adaptations to desert environments.</title>
        <authorList>
            <person name="Partida-Martinez L.P."/>
        </authorList>
    </citation>
    <scope>NUCLEOTIDE SEQUENCE [LARGE SCALE GENOMIC DNA]</scope>
    <source>
        <strain evidence="2 3">AS3.12</strain>
    </source>
</reference>
<sequence length="86" mass="9258">MFIDGTDLDQATGDTLGGRISLARDATDLSVDDAAHMSGVDRSVWEAWENDRDAPIATDLEIVARSLQVSLGWLITGRGVGPKWDS</sequence>
<feature type="domain" description="HTH cro/C1-type" evidence="1">
    <location>
        <begin position="20"/>
        <end position="74"/>
    </location>
</feature>
<evidence type="ECO:0000313" key="2">
    <source>
        <dbReference type="EMBL" id="MBB6510058.1"/>
    </source>
</evidence>
<dbReference type="EMBL" id="JACHBU010000007">
    <property type="protein sequence ID" value="MBB6510058.1"/>
    <property type="molecule type" value="Genomic_DNA"/>
</dbReference>
<dbReference type="InterPro" id="IPR010982">
    <property type="entry name" value="Lambda_DNA-bd_dom_sf"/>
</dbReference>
<organism evidence="2 3">
    <name type="scientific">Rhizobium soli</name>
    <dbReference type="NCBI Taxonomy" id="424798"/>
    <lineage>
        <taxon>Bacteria</taxon>
        <taxon>Pseudomonadati</taxon>
        <taxon>Pseudomonadota</taxon>
        <taxon>Alphaproteobacteria</taxon>
        <taxon>Hyphomicrobiales</taxon>
        <taxon>Rhizobiaceae</taxon>
        <taxon>Rhizobium/Agrobacterium group</taxon>
        <taxon>Rhizobium</taxon>
    </lineage>
</organism>
<dbReference type="AlphaFoldDB" id="A0A7X0JLY9"/>
<dbReference type="SUPFAM" id="SSF47413">
    <property type="entry name" value="lambda repressor-like DNA-binding domains"/>
    <property type="match status" value="1"/>
</dbReference>
<dbReference type="SMART" id="SM00530">
    <property type="entry name" value="HTH_XRE"/>
    <property type="match status" value="1"/>
</dbReference>
<dbReference type="Proteomes" id="UP000585437">
    <property type="component" value="Unassembled WGS sequence"/>
</dbReference>
<accession>A0A7X0JLY9</accession>
<keyword evidence="3" id="KW-1185">Reference proteome</keyword>
<dbReference type="PROSITE" id="PS50943">
    <property type="entry name" value="HTH_CROC1"/>
    <property type="match status" value="1"/>
</dbReference>
<evidence type="ECO:0000259" key="1">
    <source>
        <dbReference type="PROSITE" id="PS50943"/>
    </source>
</evidence>
<name>A0A7X0JLY9_9HYPH</name>
<comment type="caution">
    <text evidence="2">The sequence shown here is derived from an EMBL/GenBank/DDBJ whole genome shotgun (WGS) entry which is preliminary data.</text>
</comment>
<proteinExistence type="predicted"/>